<evidence type="ECO:0000313" key="2">
    <source>
        <dbReference type="Proteomes" id="UP000054851"/>
    </source>
</evidence>
<keyword evidence="2" id="KW-1185">Reference proteome</keyword>
<dbReference type="Proteomes" id="UP000054851">
    <property type="component" value="Unassembled WGS sequence"/>
</dbReference>
<evidence type="ECO:0000313" key="1">
    <source>
        <dbReference type="EMBL" id="SAK76862.1"/>
    </source>
</evidence>
<sequence length="125" mass="14052">MEATFPDWACIQGYLLFKSLSAKGKCQYVYVPLDTSLIESIRLRSSGARFSLYRDGNGRITPVAKFVALCCLEQGVSIPAISWQLGVSESVVRWLRRKRWRVGNAPDRVALRELLRNIAFEAGEG</sequence>
<dbReference type="EMBL" id="FCOA02000017">
    <property type="protein sequence ID" value="SAK76862.1"/>
    <property type="molecule type" value="Genomic_DNA"/>
</dbReference>
<dbReference type="AlphaFoldDB" id="A0A158C3F9"/>
<accession>A0A158C3F9</accession>
<gene>
    <name evidence="1" type="ORF">AWB79_04664</name>
</gene>
<protein>
    <submittedName>
        <fullName evidence="1">Uncharacterized protein</fullName>
    </submittedName>
</protein>
<name>A0A158C3F9_9BURK</name>
<organism evidence="1 2">
    <name type="scientific">Caballeronia hypogeia</name>
    <dbReference type="NCBI Taxonomy" id="1777140"/>
    <lineage>
        <taxon>Bacteria</taxon>
        <taxon>Pseudomonadati</taxon>
        <taxon>Pseudomonadota</taxon>
        <taxon>Betaproteobacteria</taxon>
        <taxon>Burkholderiales</taxon>
        <taxon>Burkholderiaceae</taxon>
        <taxon>Caballeronia</taxon>
    </lineage>
</organism>
<reference evidence="1" key="1">
    <citation type="submission" date="2016-01" db="EMBL/GenBank/DDBJ databases">
        <authorList>
            <person name="Peeters C."/>
        </authorList>
    </citation>
    <scope>NUCLEOTIDE SEQUENCE</scope>
    <source>
        <strain evidence="1">LMG 29322</strain>
    </source>
</reference>
<comment type="caution">
    <text evidence="1">The sequence shown here is derived from an EMBL/GenBank/DDBJ whole genome shotgun (WGS) entry which is preliminary data.</text>
</comment>
<proteinExistence type="predicted"/>